<comment type="caution">
    <text evidence="2">The sequence shown here is derived from an EMBL/GenBank/DDBJ whole genome shotgun (WGS) entry which is preliminary data.</text>
</comment>
<dbReference type="EMBL" id="BOOB01000028">
    <property type="protein sequence ID" value="GIH33814.1"/>
    <property type="molecule type" value="Genomic_DNA"/>
</dbReference>
<protein>
    <recommendedName>
        <fullName evidence="4">DUF3558 domain-containing protein</fullName>
    </recommendedName>
</protein>
<feature type="signal peptide" evidence="1">
    <location>
        <begin position="1"/>
        <end position="23"/>
    </location>
</feature>
<feature type="chain" id="PRO_5045197785" description="DUF3558 domain-containing protein" evidence="1">
    <location>
        <begin position="24"/>
        <end position="195"/>
    </location>
</feature>
<proteinExistence type="predicted"/>
<dbReference type="PROSITE" id="PS51257">
    <property type="entry name" value="PROKAR_LIPOPROTEIN"/>
    <property type="match status" value="1"/>
</dbReference>
<sequence>MIRKTLSAWAALALFLASTTGCSEKKHIDRTPMPTIAAPPYACDYIPLRPIEVMTGVRDPLIRGDFDLRRSSTGMGGCAIYQRTGDKLKVLYVDLSPGGELAEVEEHLRGGAKPLPEILPGGKGYYFKDSSSNTNSVYSMLVRDETRIMIQLEIGAEGRDNAADVVALMKLIAPKLITDASAASSSPSPSVSAKG</sequence>
<evidence type="ECO:0000313" key="3">
    <source>
        <dbReference type="Proteomes" id="UP000651728"/>
    </source>
</evidence>
<gene>
    <name evidence="2" type="ORF">Mam01_39780</name>
</gene>
<name>A0ABQ4FG57_9ACTN</name>
<reference evidence="2 3" key="1">
    <citation type="submission" date="2021-01" db="EMBL/GenBank/DDBJ databases">
        <title>Whole genome shotgun sequence of Microbispora amethystogenes NBRC 101907.</title>
        <authorList>
            <person name="Komaki H."/>
            <person name="Tamura T."/>
        </authorList>
    </citation>
    <scope>NUCLEOTIDE SEQUENCE [LARGE SCALE GENOMIC DNA]</scope>
    <source>
        <strain evidence="2 3">NBRC 101907</strain>
    </source>
</reference>
<evidence type="ECO:0008006" key="4">
    <source>
        <dbReference type="Google" id="ProtNLM"/>
    </source>
</evidence>
<dbReference type="Proteomes" id="UP000651728">
    <property type="component" value="Unassembled WGS sequence"/>
</dbReference>
<accession>A0ABQ4FG57</accession>
<evidence type="ECO:0000256" key="1">
    <source>
        <dbReference type="SAM" id="SignalP"/>
    </source>
</evidence>
<organism evidence="2 3">
    <name type="scientific">Microbispora amethystogenes</name>
    <dbReference type="NCBI Taxonomy" id="1427754"/>
    <lineage>
        <taxon>Bacteria</taxon>
        <taxon>Bacillati</taxon>
        <taxon>Actinomycetota</taxon>
        <taxon>Actinomycetes</taxon>
        <taxon>Streptosporangiales</taxon>
        <taxon>Streptosporangiaceae</taxon>
        <taxon>Microbispora</taxon>
    </lineage>
</organism>
<evidence type="ECO:0000313" key="2">
    <source>
        <dbReference type="EMBL" id="GIH33814.1"/>
    </source>
</evidence>
<keyword evidence="1" id="KW-0732">Signal</keyword>
<keyword evidence="3" id="KW-1185">Reference proteome</keyword>